<evidence type="ECO:0000313" key="15">
    <source>
        <dbReference type="EMBL" id="MFD2640090.1"/>
    </source>
</evidence>
<dbReference type="InterPro" id="IPR020561">
    <property type="entry name" value="PRibGlycinamid_synth_ATP-grasp"/>
</dbReference>
<dbReference type="RefSeq" id="WP_377330191.1">
    <property type="nucleotide sequence ID" value="NZ_JBHUMZ010000051.1"/>
</dbReference>
<evidence type="ECO:0000256" key="11">
    <source>
        <dbReference type="ARBA" id="ARBA00042864"/>
    </source>
</evidence>
<keyword evidence="6 13" id="KW-0547">Nucleotide-binding</keyword>
<dbReference type="NCBIfam" id="TIGR00877">
    <property type="entry name" value="purD"/>
    <property type="match status" value="1"/>
</dbReference>
<dbReference type="SUPFAM" id="SSF52440">
    <property type="entry name" value="PreATP-grasp domain"/>
    <property type="match status" value="1"/>
</dbReference>
<evidence type="ECO:0000256" key="1">
    <source>
        <dbReference type="ARBA" id="ARBA00001936"/>
    </source>
</evidence>
<dbReference type="EC" id="6.3.4.13" evidence="4 12"/>
<dbReference type="SMART" id="SM01209">
    <property type="entry name" value="GARS_A"/>
    <property type="match status" value="1"/>
</dbReference>
<comment type="caution">
    <text evidence="15">The sequence shown here is derived from an EMBL/GenBank/DDBJ whole genome shotgun (WGS) entry which is preliminary data.</text>
</comment>
<dbReference type="InterPro" id="IPR011761">
    <property type="entry name" value="ATP-grasp"/>
</dbReference>
<dbReference type="InterPro" id="IPR000115">
    <property type="entry name" value="PRibGlycinamide_synth"/>
</dbReference>
<evidence type="ECO:0000256" key="3">
    <source>
        <dbReference type="ARBA" id="ARBA00005174"/>
    </source>
</evidence>
<dbReference type="PROSITE" id="PS00184">
    <property type="entry name" value="GARS"/>
    <property type="match status" value="1"/>
</dbReference>
<comment type="catalytic activity">
    <reaction evidence="12">
        <text>5-phospho-beta-D-ribosylamine + glycine + ATP = N(1)-(5-phospho-beta-D-ribosyl)glycinamide + ADP + phosphate + H(+)</text>
        <dbReference type="Rhea" id="RHEA:17453"/>
        <dbReference type="ChEBI" id="CHEBI:15378"/>
        <dbReference type="ChEBI" id="CHEBI:30616"/>
        <dbReference type="ChEBI" id="CHEBI:43474"/>
        <dbReference type="ChEBI" id="CHEBI:57305"/>
        <dbReference type="ChEBI" id="CHEBI:58681"/>
        <dbReference type="ChEBI" id="CHEBI:143788"/>
        <dbReference type="ChEBI" id="CHEBI:456216"/>
        <dbReference type="EC" id="6.3.4.13"/>
    </reaction>
</comment>
<evidence type="ECO:0000256" key="6">
    <source>
        <dbReference type="ARBA" id="ARBA00022741"/>
    </source>
</evidence>
<dbReference type="Gene3D" id="3.90.600.10">
    <property type="entry name" value="Phosphoribosylglycinamide synthetase, C-terminal domain"/>
    <property type="match status" value="1"/>
</dbReference>
<proteinExistence type="inferred from homology"/>
<dbReference type="HAMAP" id="MF_00138">
    <property type="entry name" value="GARS"/>
    <property type="match status" value="1"/>
</dbReference>
<evidence type="ECO:0000256" key="4">
    <source>
        <dbReference type="ARBA" id="ARBA00013255"/>
    </source>
</evidence>
<evidence type="ECO:0000256" key="2">
    <source>
        <dbReference type="ARBA" id="ARBA00001946"/>
    </source>
</evidence>
<keyword evidence="8 13" id="KW-0067">ATP-binding</keyword>
<evidence type="ECO:0000256" key="9">
    <source>
        <dbReference type="ARBA" id="ARBA00038345"/>
    </source>
</evidence>
<dbReference type="Pfam" id="PF02843">
    <property type="entry name" value="GARS_C"/>
    <property type="match status" value="1"/>
</dbReference>
<comment type="pathway">
    <text evidence="3 12">Purine metabolism; IMP biosynthesis via de novo pathway; N(1)-(5-phospho-D-ribosyl)glycinamide from 5-phospho-alpha-D-ribose 1-diphosphate: step 2/2.</text>
</comment>
<keyword evidence="7 12" id="KW-0658">Purine biosynthesis</keyword>
<gene>
    <name evidence="12 15" type="primary">purD</name>
    <name evidence="15" type="ORF">ACFSW4_14570</name>
</gene>
<evidence type="ECO:0000256" key="8">
    <source>
        <dbReference type="ARBA" id="ARBA00022840"/>
    </source>
</evidence>
<dbReference type="Proteomes" id="UP001597452">
    <property type="component" value="Unassembled WGS sequence"/>
</dbReference>
<dbReference type="InterPro" id="IPR011054">
    <property type="entry name" value="Rudment_hybrid_motif"/>
</dbReference>
<dbReference type="Pfam" id="PF02844">
    <property type="entry name" value="GARS_N"/>
    <property type="match status" value="1"/>
</dbReference>
<reference evidence="16" key="1">
    <citation type="journal article" date="2019" name="Int. J. Syst. Evol. Microbiol.">
        <title>The Global Catalogue of Microorganisms (GCM) 10K type strain sequencing project: providing services to taxonomists for standard genome sequencing and annotation.</title>
        <authorList>
            <consortium name="The Broad Institute Genomics Platform"/>
            <consortium name="The Broad Institute Genome Sequencing Center for Infectious Disease"/>
            <person name="Wu L."/>
            <person name="Ma J."/>
        </authorList>
    </citation>
    <scope>NUCLEOTIDE SEQUENCE [LARGE SCALE GENOMIC DNA]</scope>
    <source>
        <strain evidence="16">TISTR 1571</strain>
    </source>
</reference>
<accession>A0ABW5QEE6</accession>
<dbReference type="InterPro" id="IPR020559">
    <property type="entry name" value="PRibGlycinamide_synth_CS"/>
</dbReference>
<keyword evidence="16" id="KW-1185">Reference proteome</keyword>
<comment type="cofactor">
    <cofactor evidence="2">
        <name>Mg(2+)</name>
        <dbReference type="ChEBI" id="CHEBI:18420"/>
    </cofactor>
</comment>
<protein>
    <recommendedName>
        <fullName evidence="4 12">Phosphoribosylamine--glycine ligase</fullName>
        <ecNumber evidence="4 12">6.3.4.13</ecNumber>
    </recommendedName>
    <alternativeName>
        <fullName evidence="12">GARS</fullName>
    </alternativeName>
    <alternativeName>
        <fullName evidence="10 12">Glycinamide ribonucleotide synthetase</fullName>
    </alternativeName>
    <alternativeName>
        <fullName evidence="11 12">Phosphoribosylglycinamide synthetase</fullName>
    </alternativeName>
</protein>
<evidence type="ECO:0000256" key="7">
    <source>
        <dbReference type="ARBA" id="ARBA00022755"/>
    </source>
</evidence>
<evidence type="ECO:0000256" key="10">
    <source>
        <dbReference type="ARBA" id="ARBA00042242"/>
    </source>
</evidence>
<dbReference type="InterPro" id="IPR020560">
    <property type="entry name" value="PRibGlycinamide_synth_C-dom"/>
</dbReference>
<dbReference type="PANTHER" id="PTHR43472">
    <property type="entry name" value="PHOSPHORIBOSYLAMINE--GLYCINE LIGASE"/>
    <property type="match status" value="1"/>
</dbReference>
<organism evidence="15 16">
    <name type="scientific">Piscibacillus salipiscarius</name>
    <dbReference type="NCBI Taxonomy" id="299480"/>
    <lineage>
        <taxon>Bacteria</taxon>
        <taxon>Bacillati</taxon>
        <taxon>Bacillota</taxon>
        <taxon>Bacilli</taxon>
        <taxon>Bacillales</taxon>
        <taxon>Bacillaceae</taxon>
        <taxon>Piscibacillus</taxon>
    </lineage>
</organism>
<evidence type="ECO:0000256" key="5">
    <source>
        <dbReference type="ARBA" id="ARBA00022598"/>
    </source>
</evidence>
<dbReference type="SUPFAM" id="SSF56059">
    <property type="entry name" value="Glutathione synthetase ATP-binding domain-like"/>
    <property type="match status" value="1"/>
</dbReference>
<dbReference type="PANTHER" id="PTHR43472:SF1">
    <property type="entry name" value="PHOSPHORIBOSYLAMINE--GLYCINE LIGASE, CHLOROPLASTIC"/>
    <property type="match status" value="1"/>
</dbReference>
<evidence type="ECO:0000256" key="13">
    <source>
        <dbReference type="PROSITE-ProRule" id="PRU00409"/>
    </source>
</evidence>
<keyword evidence="5 12" id="KW-0436">Ligase</keyword>
<dbReference type="SUPFAM" id="SSF51246">
    <property type="entry name" value="Rudiment single hybrid motif"/>
    <property type="match status" value="1"/>
</dbReference>
<evidence type="ECO:0000256" key="12">
    <source>
        <dbReference type="HAMAP-Rule" id="MF_00138"/>
    </source>
</evidence>
<dbReference type="InterPro" id="IPR037123">
    <property type="entry name" value="PRibGlycinamide_synth_C_sf"/>
</dbReference>
<comment type="similarity">
    <text evidence="9 12">Belongs to the GARS family.</text>
</comment>
<evidence type="ECO:0000313" key="16">
    <source>
        <dbReference type="Proteomes" id="UP001597452"/>
    </source>
</evidence>
<feature type="domain" description="ATP-grasp" evidence="14">
    <location>
        <begin position="108"/>
        <end position="314"/>
    </location>
</feature>
<evidence type="ECO:0000259" key="14">
    <source>
        <dbReference type="PROSITE" id="PS50975"/>
    </source>
</evidence>
<sequence length="422" mass="46168">MKKVLVVGRGGREHVLAWKLKQSVSVEGVYVAPGNDGMADVATQVDISETDVQGLIEFAKNRSIDLTIVGPEAPLTEGIVNRFKEEGLKIFGPTKEAALIEGSKQFAKQMMQAYNIPTAAYKTFSNEQDAKAYVDKTGVPIVIKADGLAAGKGVVVASTAQEANAAIEDFLCNQKFGEASRTIVIEEFLEGEEFSLMAFVNGDAVYPMDISQDHKRAFDGDEGPNTGGMGAYSPVSQISDSVQKRAVYEILKPAAEALVKEGRPYQGILYVGLINTDDGPKVIEFNARFGDPEAQVVLPRLENDLLQVMEDVMNQKPVKLSWKDEACVGVVLASSGYPDTYDKGQELPNLDRIHSNAHVFHAGTKLKQGKWTTNGGRLLLVAAENSSLEKAREQVYEEMKKLNSDHTFYRKDIAQKAFTVRQ</sequence>
<dbReference type="Gene3D" id="3.30.470.20">
    <property type="entry name" value="ATP-grasp fold, B domain"/>
    <property type="match status" value="1"/>
</dbReference>
<dbReference type="Pfam" id="PF01071">
    <property type="entry name" value="GARS_A"/>
    <property type="match status" value="1"/>
</dbReference>
<name>A0ABW5QEE6_9BACI</name>
<dbReference type="InterPro" id="IPR013815">
    <property type="entry name" value="ATP_grasp_subdomain_1"/>
</dbReference>
<comment type="cofactor">
    <cofactor evidence="1">
        <name>Mn(2+)</name>
        <dbReference type="ChEBI" id="CHEBI:29035"/>
    </cofactor>
</comment>
<dbReference type="PROSITE" id="PS50975">
    <property type="entry name" value="ATP_GRASP"/>
    <property type="match status" value="1"/>
</dbReference>
<dbReference type="Gene3D" id="3.30.1490.20">
    <property type="entry name" value="ATP-grasp fold, A domain"/>
    <property type="match status" value="1"/>
</dbReference>
<dbReference type="InterPro" id="IPR016185">
    <property type="entry name" value="PreATP-grasp_dom_sf"/>
</dbReference>
<dbReference type="GO" id="GO:0004637">
    <property type="term" value="F:phosphoribosylamine-glycine ligase activity"/>
    <property type="evidence" value="ECO:0007669"/>
    <property type="project" value="UniProtKB-EC"/>
</dbReference>
<dbReference type="EMBL" id="JBHUMZ010000051">
    <property type="protein sequence ID" value="MFD2640090.1"/>
    <property type="molecule type" value="Genomic_DNA"/>
</dbReference>
<dbReference type="SMART" id="SM01210">
    <property type="entry name" value="GARS_C"/>
    <property type="match status" value="1"/>
</dbReference>
<dbReference type="Gene3D" id="3.40.50.20">
    <property type="match status" value="1"/>
</dbReference>
<dbReference type="InterPro" id="IPR020562">
    <property type="entry name" value="PRibGlycinamide_synth_N"/>
</dbReference>